<feature type="binding site" evidence="9">
    <location>
        <begin position="218"/>
        <end position="222"/>
    </location>
    <ligand>
        <name>ATP</name>
        <dbReference type="ChEBI" id="CHEBI:30616"/>
    </ligand>
</feature>
<keyword evidence="5" id="KW-0521">NADP</keyword>
<evidence type="ECO:0000256" key="4">
    <source>
        <dbReference type="ARBA" id="ARBA00022840"/>
    </source>
</evidence>
<keyword evidence="1 9" id="KW-0963">Cytoplasm</keyword>
<dbReference type="CDD" id="cd01171">
    <property type="entry name" value="YXKO-related"/>
    <property type="match status" value="1"/>
</dbReference>
<dbReference type="GO" id="GO:0046496">
    <property type="term" value="P:nicotinamide nucleotide metabolic process"/>
    <property type="evidence" value="ECO:0007669"/>
    <property type="project" value="UniProtKB-UniRule"/>
</dbReference>
<dbReference type="PANTHER" id="PTHR12592:SF0">
    <property type="entry name" value="ATP-DEPENDENT (S)-NAD(P)H-HYDRATE DEHYDRATASE"/>
    <property type="match status" value="1"/>
</dbReference>
<dbReference type="PROSITE" id="PS51383">
    <property type="entry name" value="YJEF_C_3"/>
    <property type="match status" value="1"/>
</dbReference>
<keyword evidence="13" id="KW-1185">Reference proteome</keyword>
<feature type="binding site" evidence="9">
    <location>
        <begin position="178"/>
        <end position="184"/>
    </location>
    <ligand>
        <name>(6S)-NADPHX</name>
        <dbReference type="ChEBI" id="CHEBI:64076"/>
    </ligand>
</feature>
<evidence type="ECO:0000256" key="8">
    <source>
        <dbReference type="ARBA" id="ARBA00047472"/>
    </source>
</evidence>
<comment type="caution">
    <text evidence="12">The sequence shown here is derived from an EMBL/GenBank/DDBJ whole genome shotgun (WGS) entry which is preliminary data.</text>
</comment>
<feature type="binding site" evidence="9">
    <location>
        <begin position="237"/>
        <end position="246"/>
    </location>
    <ligand>
        <name>ATP</name>
        <dbReference type="ChEBI" id="CHEBI:30616"/>
    </ligand>
</feature>
<evidence type="ECO:0000313" key="12">
    <source>
        <dbReference type="EMBL" id="KAJ4163321.1"/>
    </source>
</evidence>
<evidence type="ECO:0000256" key="3">
    <source>
        <dbReference type="ARBA" id="ARBA00022741"/>
    </source>
</evidence>
<dbReference type="KEGG" id="amus:LMH87_005058"/>
<comment type="catalytic activity">
    <reaction evidence="8 9">
        <text>(6S)-NADPHX + ATP = ADP + phosphate + NADPH + H(+)</text>
        <dbReference type="Rhea" id="RHEA:32231"/>
        <dbReference type="ChEBI" id="CHEBI:15378"/>
        <dbReference type="ChEBI" id="CHEBI:30616"/>
        <dbReference type="ChEBI" id="CHEBI:43474"/>
        <dbReference type="ChEBI" id="CHEBI:57783"/>
        <dbReference type="ChEBI" id="CHEBI:64076"/>
        <dbReference type="ChEBI" id="CHEBI:456216"/>
        <dbReference type="EC" id="4.2.1.93"/>
    </reaction>
</comment>
<dbReference type="GO" id="GO:0005524">
    <property type="term" value="F:ATP binding"/>
    <property type="evidence" value="ECO:0007669"/>
    <property type="project" value="UniProtKB-KW"/>
</dbReference>
<dbReference type="FunFam" id="3.40.1190.20:FF:000043">
    <property type="entry name" value="ATP-dependent (S)-NAD(P)H-hydrate dehydratase"/>
    <property type="match status" value="1"/>
</dbReference>
<evidence type="ECO:0000256" key="10">
    <source>
        <dbReference type="SAM" id="MobiDB-lite"/>
    </source>
</evidence>
<feature type="region of interest" description="Disordered" evidence="10">
    <location>
        <begin position="83"/>
        <end position="102"/>
    </location>
</feature>
<keyword evidence="4 9" id="KW-0067">ATP-binding</keyword>
<feature type="binding site" evidence="9">
    <location>
        <position position="247"/>
    </location>
    <ligand>
        <name>(6S)-NADPHX</name>
        <dbReference type="ChEBI" id="CHEBI:64076"/>
    </ligand>
</feature>
<dbReference type="Pfam" id="PF01256">
    <property type="entry name" value="Carb_kinase"/>
    <property type="match status" value="1"/>
</dbReference>
<comment type="similarity">
    <text evidence="9">Belongs to the NnrD/CARKD family.</text>
</comment>
<comment type="cofactor">
    <cofactor evidence="9">
        <name>Mg(2+)</name>
        <dbReference type="ChEBI" id="CHEBI:18420"/>
    </cofactor>
</comment>
<gene>
    <name evidence="12" type="ORF">LMH87_005058</name>
</gene>
<evidence type="ECO:0000256" key="7">
    <source>
        <dbReference type="ARBA" id="ARBA00023239"/>
    </source>
</evidence>
<dbReference type="EMBL" id="JAJHUN010000001">
    <property type="protein sequence ID" value="KAJ4163321.1"/>
    <property type="molecule type" value="Genomic_DNA"/>
</dbReference>
<comment type="subcellular location">
    <subcellularLocation>
        <location evidence="9">Cytoplasm</location>
    </subcellularLocation>
</comment>
<dbReference type="PROSITE" id="PS01050">
    <property type="entry name" value="YJEF_C_2"/>
    <property type="match status" value="1"/>
</dbReference>
<dbReference type="NCBIfam" id="TIGR00196">
    <property type="entry name" value="yjeF_cterm"/>
    <property type="match status" value="1"/>
</dbReference>
<evidence type="ECO:0000256" key="5">
    <source>
        <dbReference type="ARBA" id="ARBA00022857"/>
    </source>
</evidence>
<accession>A0A9W8QJY6</accession>
<name>A0A9W8QJY6_AKAMU</name>
<keyword evidence="6 9" id="KW-0520">NAD</keyword>
<evidence type="ECO:0000313" key="13">
    <source>
        <dbReference type="Proteomes" id="UP001144673"/>
    </source>
</evidence>
<feature type="domain" description="YjeF C-terminal" evidence="11">
    <location>
        <begin position="8"/>
        <end position="324"/>
    </location>
</feature>
<keyword evidence="3 9" id="KW-0547">Nucleotide-binding</keyword>
<dbReference type="InterPro" id="IPR017953">
    <property type="entry name" value="Carbohydrate_kinase_pred_CS"/>
</dbReference>
<sequence length="337" mass="36183">MSATTTAVLSKVRRMIPPMLEKFHKGQLGRVAVIGGSQDYTGAPYFSAMASARLGCDLSHVICTPAAGAVIKTYSPNLMVHPLMRQSPSEPQESAESEKPTSADKIASPIIDMLARLHVLVIGPGLGRDPLMQDTVKHVICAAKDKGIPIVLDADALQLIQKDLNIVKGYTEAVLTPNVVEFDRLCKAAGVESSDSDSETQRVEALASALGGVTIIQKGKHDYISNGKITMTDDLEGGKKRSGGQGDTLTGSIATFLAWRKAYIDRLWNDPETPCLDKHEMIGLAAFGGSAVTRECSRIAFLKRGRSLQASDLTDEIHNAFMGLFGEIDDDDNSSKL</sequence>
<feature type="binding site" evidence="9">
    <location>
        <position position="125"/>
    </location>
    <ligand>
        <name>(6S)-NADPHX</name>
        <dbReference type="ChEBI" id="CHEBI:64076"/>
    </ligand>
</feature>
<dbReference type="GeneID" id="80892217"/>
<evidence type="ECO:0000259" key="11">
    <source>
        <dbReference type="PROSITE" id="PS51383"/>
    </source>
</evidence>
<dbReference type="AlphaFoldDB" id="A0A9W8QJY6"/>
<dbReference type="GO" id="GO:0005737">
    <property type="term" value="C:cytoplasm"/>
    <property type="evidence" value="ECO:0007669"/>
    <property type="project" value="UniProtKB-SubCell"/>
</dbReference>
<proteinExistence type="inferred from homology"/>
<evidence type="ECO:0000256" key="6">
    <source>
        <dbReference type="ARBA" id="ARBA00023027"/>
    </source>
</evidence>
<dbReference type="Gene3D" id="3.40.1190.20">
    <property type="match status" value="1"/>
</dbReference>
<keyword evidence="7 9" id="KW-0456">Lyase</keyword>
<dbReference type="SUPFAM" id="SSF53613">
    <property type="entry name" value="Ribokinase-like"/>
    <property type="match status" value="1"/>
</dbReference>
<dbReference type="GO" id="GO:0110051">
    <property type="term" value="P:metabolite repair"/>
    <property type="evidence" value="ECO:0007669"/>
    <property type="project" value="TreeGrafter"/>
</dbReference>
<dbReference type="Proteomes" id="UP001144673">
    <property type="component" value="Chromosome 1"/>
</dbReference>
<dbReference type="GO" id="GO:0047453">
    <property type="term" value="F:ATP-dependent NAD(P)H-hydrate dehydratase activity"/>
    <property type="evidence" value="ECO:0007669"/>
    <property type="project" value="UniProtKB-UniRule"/>
</dbReference>
<dbReference type="EC" id="4.2.1.93" evidence="9"/>
<protein>
    <recommendedName>
        <fullName evidence="9">ATP-dependent (S)-NAD(P)H-hydrate dehydratase</fullName>
        <ecNumber evidence="9">4.2.1.93</ecNumber>
    </recommendedName>
    <alternativeName>
        <fullName evidence="9">ATP-dependent NAD(P)HX dehydratase</fullName>
    </alternativeName>
</protein>
<evidence type="ECO:0000256" key="2">
    <source>
        <dbReference type="ARBA" id="ARBA00022553"/>
    </source>
</evidence>
<organism evidence="12 13">
    <name type="scientific">Akanthomyces muscarius</name>
    <name type="common">Entomopathogenic fungus</name>
    <name type="synonym">Lecanicillium muscarium</name>
    <dbReference type="NCBI Taxonomy" id="2231603"/>
    <lineage>
        <taxon>Eukaryota</taxon>
        <taxon>Fungi</taxon>
        <taxon>Dikarya</taxon>
        <taxon>Ascomycota</taxon>
        <taxon>Pezizomycotina</taxon>
        <taxon>Sordariomycetes</taxon>
        <taxon>Hypocreomycetidae</taxon>
        <taxon>Hypocreales</taxon>
        <taxon>Cordycipitaceae</taxon>
        <taxon>Akanthomyces</taxon>
    </lineage>
</organism>
<dbReference type="RefSeq" id="XP_056058236.1">
    <property type="nucleotide sequence ID" value="XM_056202707.1"/>
</dbReference>
<dbReference type="InterPro" id="IPR029056">
    <property type="entry name" value="Ribokinase-like"/>
</dbReference>
<keyword evidence="2 9" id="KW-0597">Phosphoprotein</keyword>
<comment type="function">
    <text evidence="9">Catalyzes the dehydration of the S-form of NAD(P)HX at the expense of ATP, which is converted to ADP. Together with NAD(P)HX epimerase, which catalyzes the epimerization of the S- and R-forms, the enzyme allows the repair of both epimers of NAD(P)HX, a damaged form of NAD(P)H that is a result of enzymatic or heat-dependent hydration.</text>
</comment>
<dbReference type="HAMAP" id="MF_01965">
    <property type="entry name" value="NADHX_dehydratase"/>
    <property type="match status" value="1"/>
</dbReference>
<evidence type="ECO:0000256" key="9">
    <source>
        <dbReference type="HAMAP-Rule" id="MF_03157"/>
    </source>
</evidence>
<evidence type="ECO:0000256" key="1">
    <source>
        <dbReference type="ARBA" id="ARBA00022490"/>
    </source>
</evidence>
<reference evidence="12" key="1">
    <citation type="journal article" date="2023" name="Access Microbiol">
        <title>De-novo genome assembly for Akanthomyces muscarius, a biocontrol agent of insect agricultural pests.</title>
        <authorList>
            <person name="Erdos Z."/>
            <person name="Studholme D.J."/>
            <person name="Raymond B."/>
            <person name="Sharma M."/>
        </authorList>
    </citation>
    <scope>NUCLEOTIDE SEQUENCE</scope>
    <source>
        <strain evidence="12">Ve6</strain>
    </source>
</reference>
<dbReference type="InterPro" id="IPR000631">
    <property type="entry name" value="CARKD"/>
</dbReference>
<comment type="catalytic activity">
    <reaction evidence="9">
        <text>(6S)-NADHX + ATP = ADP + phosphate + NADH + H(+)</text>
        <dbReference type="Rhea" id="RHEA:19017"/>
        <dbReference type="ChEBI" id="CHEBI:15378"/>
        <dbReference type="ChEBI" id="CHEBI:30616"/>
        <dbReference type="ChEBI" id="CHEBI:43474"/>
        <dbReference type="ChEBI" id="CHEBI:57945"/>
        <dbReference type="ChEBI" id="CHEBI:64074"/>
        <dbReference type="ChEBI" id="CHEBI:456216"/>
        <dbReference type="EC" id="4.2.1.93"/>
    </reaction>
</comment>
<dbReference type="PANTHER" id="PTHR12592">
    <property type="entry name" value="ATP-DEPENDENT (S)-NAD(P)H-HYDRATE DEHYDRATASE FAMILY MEMBER"/>
    <property type="match status" value="1"/>
</dbReference>